<dbReference type="InterPro" id="IPR036259">
    <property type="entry name" value="MFS_trans_sf"/>
</dbReference>
<dbReference type="EMBL" id="AZMM01002397">
    <property type="protein sequence ID" value="ETJ43596.1"/>
    <property type="molecule type" value="Genomic_DNA"/>
</dbReference>
<reference evidence="2" key="1">
    <citation type="submission" date="2013-12" db="EMBL/GenBank/DDBJ databases">
        <title>A Varibaculum cambriense genome reconstructed from a premature infant gut community with otherwise low bacterial novelty that shifts toward anaerobic metabolism during the third week of life.</title>
        <authorList>
            <person name="Brown C.T."/>
            <person name="Sharon I."/>
            <person name="Thomas B.C."/>
            <person name="Castelle C.J."/>
            <person name="Morowitz M.J."/>
            <person name="Banfield J.F."/>
        </authorList>
    </citation>
    <scope>NUCLEOTIDE SEQUENCE</scope>
</reference>
<sequence length="81" mass="8199">SGLSGPGFTAGGSLAVTAAEQGGVAGVLNATGSMTWIVAPVTATALYGWQPLAPFVLSLVVLSISTLLAWTRLERRRATIA</sequence>
<comment type="caution">
    <text evidence="2">The sequence shown here is derived from an EMBL/GenBank/DDBJ whole genome shotgun (WGS) entry which is preliminary data.</text>
</comment>
<dbReference type="AlphaFoldDB" id="W1YMP7"/>
<feature type="non-terminal residue" evidence="2">
    <location>
        <position position="1"/>
    </location>
</feature>
<keyword evidence="1" id="KW-1133">Transmembrane helix</keyword>
<accession>W1YMP7</accession>
<proteinExistence type="predicted"/>
<evidence type="ECO:0000256" key="1">
    <source>
        <dbReference type="SAM" id="Phobius"/>
    </source>
</evidence>
<organism evidence="2">
    <name type="scientific">human gut metagenome</name>
    <dbReference type="NCBI Taxonomy" id="408170"/>
    <lineage>
        <taxon>unclassified sequences</taxon>
        <taxon>metagenomes</taxon>
        <taxon>organismal metagenomes</taxon>
    </lineage>
</organism>
<name>W1YMP7_9ZZZZ</name>
<gene>
    <name evidence="2" type="ORF">Q604_UNBC02397G0001</name>
</gene>
<keyword evidence="1" id="KW-0472">Membrane</keyword>
<keyword evidence="1" id="KW-0812">Transmembrane</keyword>
<feature type="transmembrane region" description="Helical" evidence="1">
    <location>
        <begin position="52"/>
        <end position="70"/>
    </location>
</feature>
<dbReference type="Gene3D" id="1.20.1250.20">
    <property type="entry name" value="MFS general substrate transporter like domains"/>
    <property type="match status" value="1"/>
</dbReference>
<protein>
    <submittedName>
        <fullName evidence="2">Major facilitator transporter</fullName>
    </submittedName>
</protein>
<evidence type="ECO:0000313" key="2">
    <source>
        <dbReference type="EMBL" id="ETJ43596.1"/>
    </source>
</evidence>